<gene>
    <name evidence="1" type="ORF">PIG85_01665</name>
</gene>
<dbReference type="KEGG" id="wne:PIG85_01665"/>
<reference evidence="1" key="1">
    <citation type="submission" date="2023-01" db="EMBL/GenBank/DDBJ databases">
        <title>Comparative Genomic Analysis of the Clinically-Derived Winkia Strain NY0527 Provides Evidence into the Taxonomic Reassignment of Winkia neuii and Characterizes Their Virulence Traits.</title>
        <authorList>
            <person name="Cai X."/>
            <person name="Peng Y."/>
            <person name="Li M."/>
            <person name="Qiu Y."/>
            <person name="Wang Y."/>
            <person name="Xu L."/>
            <person name="Hou Q."/>
        </authorList>
    </citation>
    <scope>NUCLEOTIDE SEQUENCE</scope>
    <source>
        <strain evidence="1">NY0527</strain>
    </source>
</reference>
<evidence type="ECO:0000313" key="1">
    <source>
        <dbReference type="EMBL" id="WCE46378.1"/>
    </source>
</evidence>
<dbReference type="AlphaFoldDB" id="A0AB38XQ28"/>
<dbReference type="InterPro" id="IPR057369">
    <property type="entry name" value="VG15"/>
</dbReference>
<name>A0AB38XQ28_9ACTO</name>
<dbReference type="Pfam" id="PF25310">
    <property type="entry name" value="VG15"/>
    <property type="match status" value="1"/>
</dbReference>
<evidence type="ECO:0000313" key="2">
    <source>
        <dbReference type="Proteomes" id="UP001211044"/>
    </source>
</evidence>
<dbReference type="EMBL" id="CP116394">
    <property type="protein sequence ID" value="WCE46378.1"/>
    <property type="molecule type" value="Genomic_DNA"/>
</dbReference>
<proteinExistence type="predicted"/>
<protein>
    <submittedName>
        <fullName evidence="1">EndoU domain-containing protein</fullName>
    </submittedName>
</protein>
<organism evidence="1 2">
    <name type="scientific">Winkia neuii subsp. anitrata</name>
    <dbReference type="NCBI Taxonomy" id="29318"/>
    <lineage>
        <taxon>Bacteria</taxon>
        <taxon>Bacillati</taxon>
        <taxon>Actinomycetota</taxon>
        <taxon>Actinomycetes</taxon>
        <taxon>Actinomycetales</taxon>
        <taxon>Actinomycetaceae</taxon>
        <taxon>Winkia</taxon>
    </lineage>
</organism>
<sequence>MADPSVELEDLYKALEGRYFGSARLEMEALMEVLFARATQGAKKVWAARPEDKEELDEYLFNQLVELSQGPLCQSADDVGARYVSVHRAEQGAGTSLPLITPQREGKQLLGAHARTVMDVLASKGQYEAEKRFTGIYGDLVLNRVRNTVKLSAKAAGNKWCRVPEAGACPFCLMLASRGAVYEDKTTATRSQGGSRYHAHCKCTAVEILHEADVPPAARRAWDLTEKFNLRTVTDWAAARKDPAIIEYLLDNGIRDDPTRTVRLGPMLHPEIPTLDPLGPLPRPTLEDFDVNCFGKSQKRKSGKIKYYGGHLYGTGIPGKTEFPASWTADDIIYATELTLREPQRIVPRGSQRTSHFREVHGVVVEVSFYQVSPLEEPVYRHSVPINGNGVYFRGEDGVVMARPIDVSILGRGSYGHH</sequence>
<dbReference type="Proteomes" id="UP001211044">
    <property type="component" value="Chromosome"/>
</dbReference>
<dbReference type="RefSeq" id="WP_004806659.1">
    <property type="nucleotide sequence ID" value="NZ_CP116394.1"/>
</dbReference>
<accession>A0AB38XQ28</accession>